<reference evidence="2 3" key="1">
    <citation type="journal article" date="2018" name="Int. J. Syst. Evol. Microbiol.">
        <title>Mesosutterella multiformis gen. nov., sp. nov., a member of the family Sutterellaceae and Sutterella megalosphaeroides sp. nov., isolated from human faeces.</title>
        <authorList>
            <person name="Sakamoto M."/>
            <person name="Ikeyama N."/>
            <person name="Kunihiro T."/>
            <person name="Iino T."/>
            <person name="Yuki M."/>
            <person name="Ohkuma M."/>
        </authorList>
    </citation>
    <scope>NUCLEOTIDE SEQUENCE [LARGE SCALE GENOMIC DNA]</scope>
    <source>
        <strain evidence="2 3">4NBBH2</strain>
    </source>
</reference>
<evidence type="ECO:0000313" key="2">
    <source>
        <dbReference type="EMBL" id="GBO93904.1"/>
    </source>
</evidence>
<dbReference type="Pfam" id="PF03167">
    <property type="entry name" value="UDG"/>
    <property type="match status" value="1"/>
</dbReference>
<evidence type="ECO:0000313" key="3">
    <source>
        <dbReference type="Proteomes" id="UP000266091"/>
    </source>
</evidence>
<proteinExistence type="predicted"/>
<dbReference type="SMART" id="SM00986">
    <property type="entry name" value="UDG"/>
    <property type="match status" value="1"/>
</dbReference>
<organism evidence="2 3">
    <name type="scientific">Mesosutterella multiformis</name>
    <dbReference type="NCBI Taxonomy" id="2259133"/>
    <lineage>
        <taxon>Bacteria</taxon>
        <taxon>Pseudomonadati</taxon>
        <taxon>Pseudomonadota</taxon>
        <taxon>Betaproteobacteria</taxon>
        <taxon>Burkholderiales</taxon>
        <taxon>Sutterellaceae</taxon>
        <taxon>Mesosutterella</taxon>
    </lineage>
</organism>
<evidence type="ECO:0000259" key="1">
    <source>
        <dbReference type="SMART" id="SM00986"/>
    </source>
</evidence>
<feature type="domain" description="Uracil-DNA glycosylase-like" evidence="1">
    <location>
        <begin position="31"/>
        <end position="186"/>
    </location>
</feature>
<dbReference type="NCBIfam" id="TIGR04274">
    <property type="entry name" value="hypoxanDNAglyco"/>
    <property type="match status" value="1"/>
</dbReference>
<comment type="caution">
    <text evidence="2">The sequence shown here is derived from an EMBL/GenBank/DDBJ whole genome shotgun (WGS) entry which is preliminary data.</text>
</comment>
<name>A0A388SGU3_9BURK</name>
<dbReference type="Gene3D" id="3.40.470.10">
    <property type="entry name" value="Uracil-DNA glycosylase-like domain"/>
    <property type="match status" value="1"/>
</dbReference>
<dbReference type="EMBL" id="BGZJ01000001">
    <property type="protein sequence ID" value="GBO93904.1"/>
    <property type="molecule type" value="Genomic_DNA"/>
</dbReference>
<dbReference type="Proteomes" id="UP000266091">
    <property type="component" value="Unassembled WGS sequence"/>
</dbReference>
<dbReference type="InterPro" id="IPR005122">
    <property type="entry name" value="Uracil-DNA_glycosylase-like"/>
</dbReference>
<protein>
    <recommendedName>
        <fullName evidence="1">Uracil-DNA glycosylase-like domain-containing protein</fullName>
    </recommendedName>
</protein>
<dbReference type="CDD" id="cd10032">
    <property type="entry name" value="UDG-F6_HDG"/>
    <property type="match status" value="1"/>
</dbReference>
<dbReference type="InterPro" id="IPR026353">
    <property type="entry name" value="Hypoxan-DNA_Glyclase"/>
</dbReference>
<gene>
    <name evidence="2" type="ORF">MESMUL_12580</name>
</gene>
<dbReference type="SMART" id="SM00987">
    <property type="entry name" value="UreE_C"/>
    <property type="match status" value="1"/>
</dbReference>
<sequence length="211" mass="23564">MIRNQKSTIEAQMGEGSKNTELPVRIRGFAPLVGRDPQALILGSMPSEKSLEEDEYYAHPRNRFWSLMNWLLAGNKTRPAYKTGIEILSSHGIALWDSVGSCVREGSLDSAIREIEPNPVDRILKENPGIHFVFFNGKKSESVFRQIFRQLIAERPDIAFISLPSTSPANAAWNFEKLASAWRQAFLKAGIPLADEAASELKANKKAPVRD</sequence>
<dbReference type="AlphaFoldDB" id="A0A388SGU3"/>
<dbReference type="SUPFAM" id="SSF52141">
    <property type="entry name" value="Uracil-DNA glycosylase-like"/>
    <property type="match status" value="1"/>
</dbReference>
<keyword evidence="3" id="KW-1185">Reference proteome</keyword>
<accession>A0A388SGU3</accession>
<dbReference type="InterPro" id="IPR036895">
    <property type="entry name" value="Uracil-DNA_glycosylase-like_sf"/>
</dbReference>